<accession>A0A975EYY2</accession>
<name>A0A975EYY2_9SPIR</name>
<reference evidence="1" key="2">
    <citation type="journal article" date="2021" name="Microbiol. Resour. Announc.">
        <title>Complete Genome Sequences of Three Human Oral Treponema parvum Isolates.</title>
        <authorList>
            <person name="Zeng H."/>
            <person name="Watt R.M."/>
        </authorList>
    </citation>
    <scope>NUCLEOTIDE SEQUENCE</scope>
    <source>
        <strain evidence="1">ATCC 700773</strain>
    </source>
</reference>
<dbReference type="RefSeq" id="WP_210118186.1">
    <property type="nucleotide sequence ID" value="NZ_CP054257.1"/>
</dbReference>
<protein>
    <submittedName>
        <fullName evidence="1">Uncharacterized protein</fullName>
    </submittedName>
</protein>
<sequence length="305" mass="34326">MQNKLTGIERELVLKYLQDGNVPVTVTLLEDLPLSSVHSASSAVFPVALQPEKMTVLDQGIILLKNPPQAASSFEGKDVRVEFYFNRLGLCFITKMTHVSSGLALAIPSEINRITEVPVDKISTFKADIHYLTDNKKDVHIFCSSADGYKLFSKPIWSDIPSDRSGDAKKYLESFVGDAKKQKEVGNGIYLIPVCRYLVERREGFKPIQSRRESLKALYVDHECIVIGGDTKEFPLKKDIEYSAILSFPVDIKPAAAREVETLFVVRTVYSADDGVRRCAVCRFTSMKEEDIRFVYEMTTKNLLI</sequence>
<evidence type="ECO:0000313" key="1">
    <source>
        <dbReference type="EMBL" id="QTQ11391.1"/>
    </source>
</evidence>
<reference evidence="1" key="1">
    <citation type="submission" date="2020-05" db="EMBL/GenBank/DDBJ databases">
        <authorList>
            <person name="Zeng H."/>
            <person name="Chan Y.K."/>
            <person name="Watt R.M."/>
        </authorList>
    </citation>
    <scope>NUCLEOTIDE SEQUENCE</scope>
    <source>
        <strain evidence="1">ATCC 700773</strain>
    </source>
</reference>
<gene>
    <name evidence="1" type="ORF">HRI96_03775</name>
</gene>
<dbReference type="EMBL" id="CP054257">
    <property type="protein sequence ID" value="QTQ11391.1"/>
    <property type="molecule type" value="Genomic_DNA"/>
</dbReference>
<dbReference type="Proteomes" id="UP000671995">
    <property type="component" value="Chromosome"/>
</dbReference>
<dbReference type="AlphaFoldDB" id="A0A975EYY2"/>
<evidence type="ECO:0000313" key="2">
    <source>
        <dbReference type="Proteomes" id="UP000671995"/>
    </source>
</evidence>
<proteinExistence type="predicted"/>
<organism evidence="1 2">
    <name type="scientific">Treponema parvum</name>
    <dbReference type="NCBI Taxonomy" id="138851"/>
    <lineage>
        <taxon>Bacteria</taxon>
        <taxon>Pseudomonadati</taxon>
        <taxon>Spirochaetota</taxon>
        <taxon>Spirochaetia</taxon>
        <taxon>Spirochaetales</taxon>
        <taxon>Treponemataceae</taxon>
        <taxon>Treponema</taxon>
    </lineage>
</organism>